<feature type="domain" description="Rab-GAP TBC" evidence="12">
    <location>
        <begin position="112"/>
        <end position="322"/>
    </location>
</feature>
<gene>
    <name evidence="13" type="ORF">J437_LFUL008816</name>
</gene>
<dbReference type="AlphaFoldDB" id="A0A8K0KHE7"/>
<evidence type="ECO:0000256" key="11">
    <source>
        <dbReference type="SAM" id="Phobius"/>
    </source>
</evidence>
<dbReference type="OrthoDB" id="10264062at2759"/>
<dbReference type="PANTHER" id="PTHR22957:SF645">
    <property type="entry name" value="LD27216P"/>
    <property type="match status" value="1"/>
</dbReference>
<organism evidence="13 14">
    <name type="scientific">Ladona fulva</name>
    <name type="common">Scarce chaser dragonfly</name>
    <name type="synonym">Libellula fulva</name>
    <dbReference type="NCBI Taxonomy" id="123851"/>
    <lineage>
        <taxon>Eukaryota</taxon>
        <taxon>Metazoa</taxon>
        <taxon>Ecdysozoa</taxon>
        <taxon>Arthropoda</taxon>
        <taxon>Hexapoda</taxon>
        <taxon>Insecta</taxon>
        <taxon>Pterygota</taxon>
        <taxon>Palaeoptera</taxon>
        <taxon>Odonata</taxon>
        <taxon>Epiprocta</taxon>
        <taxon>Anisoptera</taxon>
        <taxon>Libelluloidea</taxon>
        <taxon>Libellulidae</taxon>
        <taxon>Ladona</taxon>
    </lineage>
</organism>
<feature type="region of interest" description="Disordered" evidence="10">
    <location>
        <begin position="414"/>
        <end position="436"/>
    </location>
</feature>
<dbReference type="PROSITE" id="PS50086">
    <property type="entry name" value="TBC_RABGAP"/>
    <property type="match status" value="1"/>
</dbReference>
<dbReference type="GO" id="GO:0005096">
    <property type="term" value="F:GTPase activator activity"/>
    <property type="evidence" value="ECO:0007669"/>
    <property type="project" value="UniProtKB-KW"/>
</dbReference>
<dbReference type="InterPro" id="IPR000195">
    <property type="entry name" value="Rab-GAP-TBC_dom"/>
</dbReference>
<comment type="caution">
    <text evidence="13">The sequence shown here is derived from an EMBL/GenBank/DDBJ whole genome shotgun (WGS) entry which is preliminary data.</text>
</comment>
<keyword evidence="14" id="KW-1185">Reference proteome</keyword>
<keyword evidence="2" id="KW-0343">GTPase activation</keyword>
<dbReference type="FunFam" id="1.10.472.80:FF:000005">
    <property type="entry name" value="TBC1 domain family member 15"/>
    <property type="match status" value="1"/>
</dbReference>
<comment type="subunit">
    <text evidence="7">Interacts with non-phosphorylated form of RAB8A; phosphorylation of RAB8A at 'Thr-72' disrupts this interaction. Interacts with ARMC12.</text>
</comment>
<feature type="compositionally biased region" description="Low complexity" evidence="10">
    <location>
        <begin position="426"/>
        <end position="436"/>
    </location>
</feature>
<reference evidence="13" key="1">
    <citation type="submission" date="2013-04" db="EMBL/GenBank/DDBJ databases">
        <authorList>
            <person name="Qu J."/>
            <person name="Murali S.C."/>
            <person name="Bandaranaike D."/>
            <person name="Bellair M."/>
            <person name="Blankenburg K."/>
            <person name="Chao H."/>
            <person name="Dinh H."/>
            <person name="Doddapaneni H."/>
            <person name="Downs B."/>
            <person name="Dugan-Rocha S."/>
            <person name="Elkadiri S."/>
            <person name="Gnanaolivu R.D."/>
            <person name="Hernandez B."/>
            <person name="Javaid M."/>
            <person name="Jayaseelan J.C."/>
            <person name="Lee S."/>
            <person name="Li M."/>
            <person name="Ming W."/>
            <person name="Munidasa M."/>
            <person name="Muniz J."/>
            <person name="Nguyen L."/>
            <person name="Ongeri F."/>
            <person name="Osuji N."/>
            <person name="Pu L.-L."/>
            <person name="Puazo M."/>
            <person name="Qu C."/>
            <person name="Quiroz J."/>
            <person name="Raj R."/>
            <person name="Weissenberger G."/>
            <person name="Xin Y."/>
            <person name="Zou X."/>
            <person name="Han Y."/>
            <person name="Richards S."/>
            <person name="Worley K."/>
            <person name="Muzny D."/>
            <person name="Gibbs R."/>
        </authorList>
    </citation>
    <scope>NUCLEOTIDE SEQUENCE</scope>
    <source>
        <strain evidence="13">Sampled in the wild</strain>
    </source>
</reference>
<dbReference type="FunFam" id="1.10.8.270:FF:000005">
    <property type="entry name" value="TBC1 domain family member 15"/>
    <property type="match status" value="1"/>
</dbReference>
<evidence type="ECO:0000256" key="6">
    <source>
        <dbReference type="ARBA" id="ARBA00055283"/>
    </source>
</evidence>
<dbReference type="SMART" id="SM00164">
    <property type="entry name" value="TBC"/>
    <property type="match status" value="1"/>
</dbReference>
<evidence type="ECO:0000256" key="1">
    <source>
        <dbReference type="ARBA" id="ARBA00004496"/>
    </source>
</evidence>
<dbReference type="Gene3D" id="1.10.472.80">
    <property type="entry name" value="Ypt/Rab-GAP domain of gyp1p, domain 3"/>
    <property type="match status" value="1"/>
</dbReference>
<sequence length="446" mass="52318">MLLTVQVLVYQYLTMCLLMYLVVHHGVQALGGESSLEDVTKHLIQLRMSTLDAAAKEEEYEIILPSSSPKLPPRPTVKRGPPVSLEEWAKHFDDDGRMINIKELKEKIFRGGISPILRYDAWKFLLDYMPSTATREEWQEIRKRKVEEYIQMKHQWKSMTEDQESRFSYFRERKNLIEKDVNRTDRTIPYFEGNDNPNVQLLYDILMTYVMYNFDLGYVQGMSDLLSPILYLMENEVDAFWCFVGFMNKMSKNFEMDQAGIKQQLKNLNILIRFTDRELGNYLESNESDNLFFCFRWLLILFKREFSYQDIMVLWEVLWSDLPGPNFHLFICLAILDTERDVLIGNEYGFTEILKHINDLSLHINLQDILIKAEAIYLQLLAAEELPDSVKVILNLPVSERRIDSESTEELVIPPTSDHISNGEPSQSESMESTEQMYEQALSLYL</sequence>
<dbReference type="Proteomes" id="UP000792457">
    <property type="component" value="Unassembled WGS sequence"/>
</dbReference>
<evidence type="ECO:0000256" key="8">
    <source>
        <dbReference type="ARBA" id="ARBA00067480"/>
    </source>
</evidence>
<evidence type="ECO:0000256" key="2">
    <source>
        <dbReference type="ARBA" id="ARBA00022468"/>
    </source>
</evidence>
<evidence type="ECO:0000256" key="5">
    <source>
        <dbReference type="ARBA" id="ARBA00022990"/>
    </source>
</evidence>
<dbReference type="Gene3D" id="1.10.8.270">
    <property type="entry name" value="putative rabgap domain of human tbc1 domain family member 14 like domains"/>
    <property type="match status" value="1"/>
</dbReference>
<feature type="transmembrane region" description="Helical" evidence="11">
    <location>
        <begin position="7"/>
        <end position="27"/>
    </location>
</feature>
<protein>
    <recommendedName>
        <fullName evidence="8">TBC1 domain family member 15</fullName>
    </recommendedName>
    <alternativeName>
        <fullName evidence="9">GTPase-activating protein RAB7</fullName>
    </alternativeName>
</protein>
<proteinExistence type="predicted"/>
<dbReference type="SUPFAM" id="SSF47923">
    <property type="entry name" value="Ypt/Rab-GAP domain of gyp1p"/>
    <property type="match status" value="2"/>
</dbReference>
<accession>A0A8K0KHE7</accession>
<keyword evidence="3" id="KW-0963">Cytoplasm</keyword>
<keyword evidence="5" id="KW-0007">Acetylation</keyword>
<dbReference type="InterPro" id="IPR035969">
    <property type="entry name" value="Rab-GAP_TBC_sf"/>
</dbReference>
<keyword evidence="4" id="KW-0597">Phosphoprotein</keyword>
<comment type="function">
    <text evidence="6">Acts as a GTPase activating protein for RAB7A. Does not act on RAB4, RAB5 or RAB6.</text>
</comment>
<dbReference type="PANTHER" id="PTHR22957">
    <property type="entry name" value="TBC1 DOMAIN FAMILY MEMBER GTPASE-ACTIVATING PROTEIN"/>
    <property type="match status" value="1"/>
</dbReference>
<comment type="subcellular location">
    <subcellularLocation>
        <location evidence="1">Cytoplasm</location>
    </subcellularLocation>
</comment>
<keyword evidence="11" id="KW-1133">Transmembrane helix</keyword>
<evidence type="ECO:0000256" key="9">
    <source>
        <dbReference type="ARBA" id="ARBA00082539"/>
    </source>
</evidence>
<evidence type="ECO:0000259" key="12">
    <source>
        <dbReference type="PROSITE" id="PS50086"/>
    </source>
</evidence>
<keyword evidence="11" id="KW-0472">Membrane</keyword>
<dbReference type="EMBL" id="KZ308613">
    <property type="protein sequence ID" value="KAG8232348.1"/>
    <property type="molecule type" value="Genomic_DNA"/>
</dbReference>
<evidence type="ECO:0000313" key="13">
    <source>
        <dbReference type="EMBL" id="KAG8232348.1"/>
    </source>
</evidence>
<evidence type="ECO:0000313" key="14">
    <source>
        <dbReference type="Proteomes" id="UP000792457"/>
    </source>
</evidence>
<dbReference type="Pfam" id="PF00566">
    <property type="entry name" value="RabGAP-TBC"/>
    <property type="match status" value="1"/>
</dbReference>
<evidence type="ECO:0000256" key="4">
    <source>
        <dbReference type="ARBA" id="ARBA00022553"/>
    </source>
</evidence>
<name>A0A8K0KHE7_LADFU</name>
<evidence type="ECO:0000256" key="10">
    <source>
        <dbReference type="SAM" id="MobiDB-lite"/>
    </source>
</evidence>
<evidence type="ECO:0000256" key="7">
    <source>
        <dbReference type="ARBA" id="ARBA00065268"/>
    </source>
</evidence>
<keyword evidence="11" id="KW-0812">Transmembrane</keyword>
<reference evidence="13" key="2">
    <citation type="submission" date="2017-10" db="EMBL/GenBank/DDBJ databases">
        <title>Ladona fulva Genome sequencing and assembly.</title>
        <authorList>
            <person name="Murali S."/>
            <person name="Richards S."/>
            <person name="Bandaranaike D."/>
            <person name="Bellair M."/>
            <person name="Blankenburg K."/>
            <person name="Chao H."/>
            <person name="Dinh H."/>
            <person name="Doddapaneni H."/>
            <person name="Dugan-Rocha S."/>
            <person name="Elkadiri S."/>
            <person name="Gnanaolivu R."/>
            <person name="Hernandez B."/>
            <person name="Skinner E."/>
            <person name="Javaid M."/>
            <person name="Lee S."/>
            <person name="Li M."/>
            <person name="Ming W."/>
            <person name="Munidasa M."/>
            <person name="Muniz J."/>
            <person name="Nguyen L."/>
            <person name="Hughes D."/>
            <person name="Osuji N."/>
            <person name="Pu L.-L."/>
            <person name="Puazo M."/>
            <person name="Qu C."/>
            <person name="Quiroz J."/>
            <person name="Raj R."/>
            <person name="Weissenberger G."/>
            <person name="Xin Y."/>
            <person name="Zou X."/>
            <person name="Han Y."/>
            <person name="Worley K."/>
            <person name="Muzny D."/>
            <person name="Gibbs R."/>
        </authorList>
    </citation>
    <scope>NUCLEOTIDE SEQUENCE</scope>
    <source>
        <strain evidence="13">Sampled in the wild</strain>
    </source>
</reference>
<dbReference type="GO" id="GO:0005737">
    <property type="term" value="C:cytoplasm"/>
    <property type="evidence" value="ECO:0007669"/>
    <property type="project" value="UniProtKB-SubCell"/>
</dbReference>
<evidence type="ECO:0000256" key="3">
    <source>
        <dbReference type="ARBA" id="ARBA00022490"/>
    </source>
</evidence>